<dbReference type="Pfam" id="PF00665">
    <property type="entry name" value="rve"/>
    <property type="match status" value="1"/>
</dbReference>
<evidence type="ECO:0000256" key="1">
    <source>
        <dbReference type="ARBA" id="ARBA00002286"/>
    </source>
</evidence>
<comment type="function">
    <text evidence="1">Involved in the transposition of the insertion sequence.</text>
</comment>
<dbReference type="InterPro" id="IPR001584">
    <property type="entry name" value="Integrase_cat-core"/>
</dbReference>
<dbReference type="InterPro" id="IPR048020">
    <property type="entry name" value="Transpos_IS3"/>
</dbReference>
<proteinExistence type="predicted"/>
<evidence type="ECO:0000313" key="3">
    <source>
        <dbReference type="EMBL" id="OIU71004.1"/>
    </source>
</evidence>
<dbReference type="PROSITE" id="PS50994">
    <property type="entry name" value="INTEGRASE"/>
    <property type="match status" value="1"/>
</dbReference>
<sequence>MCKVLGVSKSGFYKWKGKHLQGETEREKKKAEIKQMICKSYHENYGTYGSPRIHDDLIEWGYHVSQKTVGRYMKEMGLKAIPEEKYVVTTDSDHDMTIYPNLVNRQFNVETPNTVWVADITYIWTIEGWLYLASIMDLFSRKIVGWNLGSTMRKELIMEALKRAMTLRQPGDGLIHHSDRGAQYCSKDYIDELNEANVQISMSKKGDPYDNACIESFHATIKKELIYRSRFKTRDEATKVINHYISNRYNERRKHSKLGYLSPNNFERNYQRSNLDSIS</sequence>
<evidence type="ECO:0000313" key="4">
    <source>
        <dbReference type="Proteomes" id="UP000182062"/>
    </source>
</evidence>
<dbReference type="Gene3D" id="3.30.420.10">
    <property type="entry name" value="Ribonuclease H-like superfamily/Ribonuclease H"/>
    <property type="match status" value="1"/>
</dbReference>
<name>A0A1J6W332_9BACI</name>
<dbReference type="InterPro" id="IPR050900">
    <property type="entry name" value="Transposase_IS3/IS150/IS904"/>
</dbReference>
<keyword evidence="4" id="KW-1185">Reference proteome</keyword>
<comment type="caution">
    <text evidence="3">The sequence shown here is derived from an EMBL/GenBank/DDBJ whole genome shotgun (WGS) entry which is preliminary data.</text>
</comment>
<organism evidence="3 4">
    <name type="scientific">Rossellomorea aquimaris</name>
    <dbReference type="NCBI Taxonomy" id="189382"/>
    <lineage>
        <taxon>Bacteria</taxon>
        <taxon>Bacillati</taxon>
        <taxon>Bacillota</taxon>
        <taxon>Bacilli</taxon>
        <taxon>Bacillales</taxon>
        <taxon>Bacillaceae</taxon>
        <taxon>Rossellomorea</taxon>
    </lineage>
</organism>
<dbReference type="AlphaFoldDB" id="A0A1J6W332"/>
<dbReference type="InterPro" id="IPR012337">
    <property type="entry name" value="RNaseH-like_sf"/>
</dbReference>
<accession>A0A1J6W332</accession>
<gene>
    <name evidence="3" type="ORF">BHE18_18400</name>
</gene>
<dbReference type="GO" id="GO:0003676">
    <property type="term" value="F:nucleic acid binding"/>
    <property type="evidence" value="ECO:0007669"/>
    <property type="project" value="InterPro"/>
</dbReference>
<dbReference type="Pfam" id="PF13333">
    <property type="entry name" value="rve_2"/>
    <property type="match status" value="1"/>
</dbReference>
<dbReference type="NCBIfam" id="NF033516">
    <property type="entry name" value="transpos_IS3"/>
    <property type="match status" value="1"/>
</dbReference>
<protein>
    <submittedName>
        <fullName evidence="3">Transposase</fullName>
    </submittedName>
</protein>
<dbReference type="InterPro" id="IPR025948">
    <property type="entry name" value="HTH-like_dom"/>
</dbReference>
<evidence type="ECO:0000259" key="2">
    <source>
        <dbReference type="PROSITE" id="PS50994"/>
    </source>
</evidence>
<dbReference type="PANTHER" id="PTHR46889">
    <property type="entry name" value="TRANSPOSASE INSF FOR INSERTION SEQUENCE IS3B-RELATED"/>
    <property type="match status" value="1"/>
</dbReference>
<dbReference type="Proteomes" id="UP000182062">
    <property type="component" value="Unassembled WGS sequence"/>
</dbReference>
<dbReference type="Pfam" id="PF13276">
    <property type="entry name" value="HTH_21"/>
    <property type="match status" value="1"/>
</dbReference>
<dbReference type="SUPFAM" id="SSF53098">
    <property type="entry name" value="Ribonuclease H-like"/>
    <property type="match status" value="1"/>
</dbReference>
<dbReference type="PANTHER" id="PTHR46889:SF4">
    <property type="entry name" value="TRANSPOSASE INSO FOR INSERTION SEQUENCE ELEMENT IS911B-RELATED"/>
    <property type="match status" value="1"/>
</dbReference>
<feature type="domain" description="Integrase catalytic" evidence="2">
    <location>
        <begin position="108"/>
        <end position="271"/>
    </location>
</feature>
<dbReference type="InterPro" id="IPR036397">
    <property type="entry name" value="RNaseH_sf"/>
</dbReference>
<dbReference type="GO" id="GO:0015074">
    <property type="term" value="P:DNA integration"/>
    <property type="evidence" value="ECO:0007669"/>
    <property type="project" value="InterPro"/>
</dbReference>
<reference evidence="3 4" key="1">
    <citation type="submission" date="2016-09" db="EMBL/GenBank/DDBJ databases">
        <title>Bacillus aquimaris SAMM genome sequence reveals colonization and biosurfactant production capacities.</title>
        <authorList>
            <person name="Waghmode S.R."/>
            <person name="Suryavanshi M.V."/>
        </authorList>
    </citation>
    <scope>NUCLEOTIDE SEQUENCE [LARGE SCALE GENOMIC DNA]</scope>
    <source>
        <strain evidence="3 4">SAMM</strain>
    </source>
</reference>
<dbReference type="EMBL" id="MINN01000090">
    <property type="protein sequence ID" value="OIU71004.1"/>
    <property type="molecule type" value="Genomic_DNA"/>
</dbReference>